<sequence length="258" mass="28002">MADREEENAPLLQNEDNNSSPQQPYAPLPQVDTTELPPPMVGGPPPPILPDEQPPPYTPSPAGGVPMINCRVCQAMINIEGKLHQHVVKCNVCNEATPIKEAPAGKKYVRCPCNCLLICKNTSQRIACPRTNCKRIINLGPITVATVRTQVGSRVICGHCNETFLFNTTVNSLARCPHCRRVSSIGPKFAKNRCIIFAVIGIVFIVAGIGVTIGTYELAEESGGIYFVWIGAFIIGILNLVRSCYYGTMRVSQIEGPA</sequence>
<reference evidence="14" key="1">
    <citation type="submission" date="2025-08" db="UniProtKB">
        <authorList>
            <consortium name="RefSeq"/>
        </authorList>
    </citation>
    <scope>IDENTIFICATION</scope>
    <source>
        <tissue evidence="14">Testes</tissue>
    </source>
</reference>
<evidence type="ECO:0000256" key="3">
    <source>
        <dbReference type="ARBA" id="ARBA00004155"/>
    </source>
</evidence>
<keyword evidence="7 11" id="KW-0378">Hydrolase</keyword>
<keyword evidence="10 11" id="KW-0458">Lysosome</keyword>
<feature type="transmembrane region" description="Helical" evidence="11">
    <location>
        <begin position="222"/>
        <end position="241"/>
    </location>
</feature>
<name>A0ABM0GIK5_SACKO</name>
<evidence type="ECO:0000256" key="11">
    <source>
        <dbReference type="RuleBase" id="RU365008"/>
    </source>
</evidence>
<evidence type="ECO:0000256" key="4">
    <source>
        <dbReference type="ARBA" id="ARBA00012936"/>
    </source>
</evidence>
<dbReference type="EC" id="3.1.3.78" evidence="4 11"/>
<feature type="region of interest" description="Disordered" evidence="12">
    <location>
        <begin position="1"/>
        <end position="61"/>
    </location>
</feature>
<feature type="transmembrane region" description="Helical" evidence="11">
    <location>
        <begin position="194"/>
        <end position="216"/>
    </location>
</feature>
<accession>A0ABM0GIK5</accession>
<dbReference type="GeneID" id="100368816"/>
<keyword evidence="5 11" id="KW-0812">Transmembrane</keyword>
<evidence type="ECO:0000256" key="5">
    <source>
        <dbReference type="ARBA" id="ARBA00022692"/>
    </source>
</evidence>
<keyword evidence="6 11" id="KW-0967">Endosome</keyword>
<gene>
    <name evidence="14" type="primary">LOC100368816</name>
</gene>
<evidence type="ECO:0000256" key="12">
    <source>
        <dbReference type="SAM" id="MobiDB-lite"/>
    </source>
</evidence>
<dbReference type="InterPro" id="IPR019178">
    <property type="entry name" value="PtdIns-P2-Ptase"/>
</dbReference>
<organism evidence="13 14">
    <name type="scientific">Saccoglossus kowalevskii</name>
    <name type="common">Acorn worm</name>
    <dbReference type="NCBI Taxonomy" id="10224"/>
    <lineage>
        <taxon>Eukaryota</taxon>
        <taxon>Metazoa</taxon>
        <taxon>Hemichordata</taxon>
        <taxon>Enteropneusta</taxon>
        <taxon>Harrimaniidae</taxon>
        <taxon>Saccoglossus</taxon>
    </lineage>
</organism>
<feature type="compositionally biased region" description="Polar residues" evidence="12">
    <location>
        <begin position="14"/>
        <end position="23"/>
    </location>
</feature>
<comment type="catalytic activity">
    <reaction evidence="1 11">
        <text>a 1,2-diacyl-sn-glycero-3-phospho-(1D-myo-inositol-4,5-bisphosphate) + H2O = a 1,2-diacyl-sn-glycero-3-phospho-(1D-myo-inositol-5-phosphate) + phosphate</text>
        <dbReference type="Rhea" id="RHEA:25674"/>
        <dbReference type="ChEBI" id="CHEBI:15377"/>
        <dbReference type="ChEBI" id="CHEBI:43474"/>
        <dbReference type="ChEBI" id="CHEBI:57795"/>
        <dbReference type="ChEBI" id="CHEBI:58456"/>
        <dbReference type="EC" id="3.1.3.78"/>
    </reaction>
</comment>
<evidence type="ECO:0000256" key="6">
    <source>
        <dbReference type="ARBA" id="ARBA00022753"/>
    </source>
</evidence>
<keyword evidence="9 11" id="KW-0472">Membrane</keyword>
<dbReference type="PANTHER" id="PTHR21014">
    <property type="entry name" value="PHOSPHATIDYLINOSITOL-4,5-BISPHOSPHATE 4-PHOSPHATASE"/>
    <property type="match status" value="1"/>
</dbReference>
<dbReference type="Proteomes" id="UP000694865">
    <property type="component" value="Unplaced"/>
</dbReference>
<proteinExistence type="predicted"/>
<dbReference type="PANTHER" id="PTHR21014:SF6">
    <property type="entry name" value="PHOSPHATIDYLINOSITOL-4,5-BISPHOSPHATE 4-PHOSPHATASE"/>
    <property type="match status" value="1"/>
</dbReference>
<comment type="function">
    <text evidence="11">Catalyzes the hydrolysis of phosphatidylinositol-4,5-bisphosphate (PtdIns-4,5-P2) to phosphatidylinositol-4-phosphate (PtdIns-4-P).</text>
</comment>
<evidence type="ECO:0000256" key="2">
    <source>
        <dbReference type="ARBA" id="ARBA00004107"/>
    </source>
</evidence>
<evidence type="ECO:0000256" key="9">
    <source>
        <dbReference type="ARBA" id="ARBA00023136"/>
    </source>
</evidence>
<evidence type="ECO:0000256" key="10">
    <source>
        <dbReference type="ARBA" id="ARBA00023228"/>
    </source>
</evidence>
<comment type="subcellular location">
    <subcellularLocation>
        <location evidence="2 11">Late endosome membrane</location>
        <topology evidence="2 11">Multi-pass membrane protein</topology>
    </subcellularLocation>
    <subcellularLocation>
        <location evidence="3 11">Lysosome membrane</location>
        <topology evidence="3 11">Multi-pass membrane protein</topology>
    </subcellularLocation>
</comment>
<evidence type="ECO:0000256" key="8">
    <source>
        <dbReference type="ARBA" id="ARBA00022989"/>
    </source>
</evidence>
<evidence type="ECO:0000313" key="13">
    <source>
        <dbReference type="Proteomes" id="UP000694865"/>
    </source>
</evidence>
<evidence type="ECO:0000313" key="14">
    <source>
        <dbReference type="RefSeq" id="XP_002730616.1"/>
    </source>
</evidence>
<evidence type="ECO:0000256" key="1">
    <source>
        <dbReference type="ARBA" id="ARBA00001261"/>
    </source>
</evidence>
<dbReference type="RefSeq" id="XP_002730616.1">
    <property type="nucleotide sequence ID" value="XM_002730570.2"/>
</dbReference>
<keyword evidence="13" id="KW-1185">Reference proteome</keyword>
<feature type="compositionally biased region" description="Pro residues" evidence="12">
    <location>
        <begin position="36"/>
        <end position="59"/>
    </location>
</feature>
<dbReference type="Pfam" id="PF09788">
    <property type="entry name" value="Tmemb_55A"/>
    <property type="match status" value="1"/>
</dbReference>
<evidence type="ECO:0000256" key="7">
    <source>
        <dbReference type="ARBA" id="ARBA00022801"/>
    </source>
</evidence>
<protein>
    <recommendedName>
        <fullName evidence="4 11">Phosphatidylinositol-4,5-bisphosphate 4-phosphatase</fullName>
        <ecNumber evidence="4 11">3.1.3.78</ecNumber>
    </recommendedName>
</protein>
<keyword evidence="8 11" id="KW-1133">Transmembrane helix</keyword>